<accession>A0A9P8TGW5</accession>
<evidence type="ECO:0000313" key="2">
    <source>
        <dbReference type="EMBL" id="KAH3678200.1"/>
    </source>
</evidence>
<name>A0A9P8TGW5_9ASCO</name>
<comment type="caution">
    <text evidence="2">The sequence shown here is derived from an EMBL/GenBank/DDBJ whole genome shotgun (WGS) entry which is preliminary data.</text>
</comment>
<evidence type="ECO:0000256" key="1">
    <source>
        <dbReference type="SAM" id="MobiDB-lite"/>
    </source>
</evidence>
<dbReference type="Proteomes" id="UP000769528">
    <property type="component" value="Unassembled WGS sequence"/>
</dbReference>
<feature type="region of interest" description="Disordered" evidence="1">
    <location>
        <begin position="1"/>
        <end position="50"/>
    </location>
</feature>
<feature type="compositionally biased region" description="Polar residues" evidence="1">
    <location>
        <begin position="1"/>
        <end position="10"/>
    </location>
</feature>
<reference evidence="2" key="1">
    <citation type="journal article" date="2021" name="Open Biol.">
        <title>Shared evolutionary footprints suggest mitochondrial oxidative damage underlies multiple complex I losses in fungi.</title>
        <authorList>
            <person name="Schikora-Tamarit M.A."/>
            <person name="Marcet-Houben M."/>
            <person name="Nosek J."/>
            <person name="Gabaldon T."/>
        </authorList>
    </citation>
    <scope>NUCLEOTIDE SEQUENCE</scope>
    <source>
        <strain evidence="2">CBS6341</strain>
    </source>
</reference>
<reference evidence="2" key="2">
    <citation type="submission" date="2021-01" db="EMBL/GenBank/DDBJ databases">
        <authorList>
            <person name="Schikora-Tamarit M.A."/>
        </authorList>
    </citation>
    <scope>NUCLEOTIDE SEQUENCE</scope>
    <source>
        <strain evidence="2">CBS6341</strain>
    </source>
</reference>
<organism evidence="2 3">
    <name type="scientific">Wickerhamomyces mucosus</name>
    <dbReference type="NCBI Taxonomy" id="1378264"/>
    <lineage>
        <taxon>Eukaryota</taxon>
        <taxon>Fungi</taxon>
        <taxon>Dikarya</taxon>
        <taxon>Ascomycota</taxon>
        <taxon>Saccharomycotina</taxon>
        <taxon>Saccharomycetes</taxon>
        <taxon>Phaffomycetales</taxon>
        <taxon>Wickerhamomycetaceae</taxon>
        <taxon>Wickerhamomyces</taxon>
    </lineage>
</organism>
<protein>
    <submittedName>
        <fullName evidence="2">Uncharacterized protein</fullName>
    </submittedName>
</protein>
<proteinExistence type="predicted"/>
<dbReference type="AlphaFoldDB" id="A0A9P8TGW5"/>
<sequence length="510" mass="59302">MGNSHSSCKNTSGKKTSGKKTSGKKTSGKKTSGKKTSGKKTSGKKKSRLSCTSFPPAVLETIVLHTATFHVVCRLAAFQIFKPFVAKRTQIISIEYMSSKSSKVDKSVINQRITENVYTIRLYDKLSPIRIAKELLDKLIKDKLFVLVEMNNYMDSAVRNSQFIGEQMKTPLNYLWEALCLDKITKKVFNITMFEYSDQLDIYPNYFVNGKGIKHPENISIIKENSHLYHLTKFFSTKFWGSDSFREMSFIMWNNYFKFDYNFFITDTFHELIPSKYFQRLIGNDIRKKNKVFALPTVDFVILFKRSTTSLNTIRPQVKILPQDSTRESISNWRQVAREKGFFKQELTIKKAMVERYLFLPSTIYRNSNKKGTAGYNEKVTEIMDEINKIDLKSISQKSGSKLGSKDSQAERQKRVRIILKLYNLNRDTLIKSFPDPYDVLTSSKLARDEFIACIGFFINLQQNEHIHQLRINLNHSKYAIRNFTRIFVEFCNTRTYFELLAENLKKYTA</sequence>
<evidence type="ECO:0000313" key="3">
    <source>
        <dbReference type="Proteomes" id="UP000769528"/>
    </source>
</evidence>
<feature type="compositionally biased region" description="Basic residues" evidence="1">
    <location>
        <begin position="16"/>
        <end position="48"/>
    </location>
</feature>
<gene>
    <name evidence="2" type="ORF">WICMUC_001629</name>
</gene>
<keyword evidence="3" id="KW-1185">Reference proteome</keyword>
<dbReference type="EMBL" id="JAEUBF010000485">
    <property type="protein sequence ID" value="KAH3678200.1"/>
    <property type="molecule type" value="Genomic_DNA"/>
</dbReference>